<dbReference type="RefSeq" id="WP_014265152.1">
    <property type="nucleotide sequence ID" value="NC_016631.1"/>
</dbReference>
<gene>
    <name evidence="1" type="ordered locus">AciX8_1942</name>
</gene>
<keyword evidence="2" id="KW-1185">Reference proteome</keyword>
<organism evidence="1 2">
    <name type="scientific">Granulicella mallensis (strain ATCC BAA-1857 / DSM 23137 / MP5ACTX8)</name>
    <dbReference type="NCBI Taxonomy" id="682795"/>
    <lineage>
        <taxon>Bacteria</taxon>
        <taxon>Pseudomonadati</taxon>
        <taxon>Acidobacteriota</taxon>
        <taxon>Terriglobia</taxon>
        <taxon>Terriglobales</taxon>
        <taxon>Acidobacteriaceae</taxon>
        <taxon>Granulicella</taxon>
    </lineage>
</organism>
<dbReference type="HOGENOM" id="CLU_1523073_0_0_0"/>
<proteinExistence type="predicted"/>
<evidence type="ECO:0008006" key="3">
    <source>
        <dbReference type="Google" id="ProtNLM"/>
    </source>
</evidence>
<dbReference type="eggNOG" id="ENOG50344NB">
    <property type="taxonomic scope" value="Bacteria"/>
</dbReference>
<dbReference type="AlphaFoldDB" id="G8NS65"/>
<protein>
    <recommendedName>
        <fullName evidence="3">UBC core domain-containing protein</fullName>
    </recommendedName>
</protein>
<dbReference type="InterPro" id="IPR016135">
    <property type="entry name" value="UBQ-conjugating_enzyme/RWD"/>
</dbReference>
<evidence type="ECO:0000313" key="1">
    <source>
        <dbReference type="EMBL" id="AEU36273.1"/>
    </source>
</evidence>
<dbReference type="EMBL" id="CP003130">
    <property type="protein sequence ID" value="AEU36273.1"/>
    <property type="molecule type" value="Genomic_DNA"/>
</dbReference>
<dbReference type="KEGG" id="gma:AciX8_1942"/>
<dbReference type="Gene3D" id="3.10.110.10">
    <property type="entry name" value="Ubiquitin Conjugating Enzyme"/>
    <property type="match status" value="1"/>
</dbReference>
<dbReference type="Proteomes" id="UP000007113">
    <property type="component" value="Chromosome"/>
</dbReference>
<accession>G8NS65</accession>
<sequence>MMGMTLRERRMQSEWLLLTRLAEANPTILRTINRTPDAFHVHLSETPGWVADETGPIALQEHWVDYVFPRYYPTLPLEAYCRRAPFHPNAHPGTGFLCLWTDYTPNRSILDAVVTTRAVLAHQAVNRDMRHCMQPSAFHSERLPLSALNVPEDCRAGMSVPLNQRRLRLTPVQDDQVHPQSSLAISHS</sequence>
<dbReference type="SUPFAM" id="SSF54495">
    <property type="entry name" value="UBC-like"/>
    <property type="match status" value="1"/>
</dbReference>
<reference evidence="1 2" key="1">
    <citation type="submission" date="2011-11" db="EMBL/GenBank/DDBJ databases">
        <title>Complete sequence of Granulicella mallensis MP5ACTX8.</title>
        <authorList>
            <consortium name="US DOE Joint Genome Institute"/>
            <person name="Lucas S."/>
            <person name="Copeland A."/>
            <person name="Lapidus A."/>
            <person name="Cheng J.-F."/>
            <person name="Goodwin L."/>
            <person name="Pitluck S."/>
            <person name="Peters L."/>
            <person name="Lu M."/>
            <person name="Detter J.C."/>
            <person name="Han C."/>
            <person name="Tapia R."/>
            <person name="Land M."/>
            <person name="Hauser L."/>
            <person name="Kyrpides N."/>
            <person name="Ivanova N."/>
            <person name="Mikhailova N."/>
            <person name="Pagani I."/>
            <person name="Rawat S."/>
            <person name="Mannisto M."/>
            <person name="Haggblom M."/>
            <person name="Woyke T."/>
        </authorList>
    </citation>
    <scope>NUCLEOTIDE SEQUENCE [LARGE SCALE GENOMIC DNA]</scope>
    <source>
        <strain evidence="2">ATCC BAA-1857 / DSM 23137 / MP5ACTX8</strain>
    </source>
</reference>
<evidence type="ECO:0000313" key="2">
    <source>
        <dbReference type="Proteomes" id="UP000007113"/>
    </source>
</evidence>
<name>G8NS65_GRAMM</name>
<dbReference type="OrthoDB" id="118410at2"/>
<dbReference type="CDD" id="cd00195">
    <property type="entry name" value="UBCc_UEV"/>
    <property type="match status" value="1"/>
</dbReference>
<dbReference type="STRING" id="682795.AciX8_1942"/>